<name>A0A6M0SCK5_9CYAN</name>
<dbReference type="InterPro" id="IPR001962">
    <property type="entry name" value="Asn_synthase"/>
</dbReference>
<evidence type="ECO:0000313" key="7">
    <source>
        <dbReference type="EMBL" id="NEZ65793.1"/>
    </source>
</evidence>
<organism evidence="7 8">
    <name type="scientific">Adonisia turfae CCMR0082</name>
    <dbReference type="NCBI Taxonomy" id="2304604"/>
    <lineage>
        <taxon>Bacteria</taxon>
        <taxon>Bacillati</taxon>
        <taxon>Cyanobacteriota</taxon>
        <taxon>Adonisia</taxon>
        <taxon>Adonisia turfae</taxon>
    </lineage>
</organism>
<dbReference type="PANTHER" id="PTHR43284:SF1">
    <property type="entry name" value="ASPARAGINE SYNTHETASE"/>
    <property type="match status" value="1"/>
</dbReference>
<gene>
    <name evidence="7" type="ORF">D0962_24055</name>
</gene>
<dbReference type="Proteomes" id="UP000473574">
    <property type="component" value="Unassembled WGS sequence"/>
</dbReference>
<accession>A0A6M0SCK5</accession>
<dbReference type="Pfam" id="PF00733">
    <property type="entry name" value="Asn_synthase"/>
    <property type="match status" value="1"/>
</dbReference>
<dbReference type="EC" id="6.3.5.4" evidence="2"/>
<dbReference type="Gene3D" id="3.40.50.620">
    <property type="entry name" value="HUPs"/>
    <property type="match status" value="2"/>
</dbReference>
<comment type="pathway">
    <text evidence="1">Amino-acid biosynthesis; L-asparagine biosynthesis; L-asparagine from L-aspartate (L-Gln route): step 1/1.</text>
</comment>
<dbReference type="RefSeq" id="WP_163667198.1">
    <property type="nucleotide sequence ID" value="NZ_QZCE01000002.1"/>
</dbReference>
<keyword evidence="3" id="KW-0061">Asparagine biosynthesis</keyword>
<dbReference type="Pfam" id="PF13537">
    <property type="entry name" value="GATase_7"/>
    <property type="match status" value="1"/>
</dbReference>
<dbReference type="SUPFAM" id="SSF56235">
    <property type="entry name" value="N-terminal nucleophile aminohydrolases (Ntn hydrolases)"/>
    <property type="match status" value="1"/>
</dbReference>
<evidence type="ECO:0000256" key="2">
    <source>
        <dbReference type="ARBA" id="ARBA00012737"/>
    </source>
</evidence>
<comment type="caution">
    <text evidence="7">The sequence shown here is derived from an EMBL/GenBank/DDBJ whole genome shotgun (WGS) entry which is preliminary data.</text>
</comment>
<dbReference type="InterPro" id="IPR014729">
    <property type="entry name" value="Rossmann-like_a/b/a_fold"/>
</dbReference>
<reference evidence="7 8" key="1">
    <citation type="journal article" date="2020" name="Microb. Ecol.">
        <title>Ecogenomics of the Marine Benthic Filamentous Cyanobacterium Adonisia.</title>
        <authorList>
            <person name="Walter J.M."/>
            <person name="Coutinho F.H."/>
            <person name="Leomil L."/>
            <person name="Hargreaves P.I."/>
            <person name="Campeao M.E."/>
            <person name="Vieira V.V."/>
            <person name="Silva B.S."/>
            <person name="Fistarol G.O."/>
            <person name="Salomon P.S."/>
            <person name="Sawabe T."/>
            <person name="Mino S."/>
            <person name="Hosokawa M."/>
            <person name="Miyashita H."/>
            <person name="Maruyama F."/>
            <person name="van Verk M.C."/>
            <person name="Dutilh B.E."/>
            <person name="Thompson C.C."/>
            <person name="Thompson F.L."/>
        </authorList>
    </citation>
    <scope>NUCLEOTIDE SEQUENCE [LARGE SCALE GENOMIC DNA]</scope>
    <source>
        <strain evidence="7 8">CCMR0082</strain>
    </source>
</reference>
<evidence type="ECO:0000256" key="1">
    <source>
        <dbReference type="ARBA" id="ARBA00005187"/>
    </source>
</evidence>
<keyword evidence="3" id="KW-0028">Amino-acid biosynthesis</keyword>
<proteinExistence type="predicted"/>
<feature type="domain" description="Asparagine synthetase" evidence="5">
    <location>
        <begin position="223"/>
        <end position="552"/>
    </location>
</feature>
<dbReference type="SUPFAM" id="SSF52402">
    <property type="entry name" value="Adenine nucleotide alpha hydrolases-like"/>
    <property type="match status" value="1"/>
</dbReference>
<dbReference type="GO" id="GO:0004066">
    <property type="term" value="F:asparagine synthase (glutamine-hydrolyzing) activity"/>
    <property type="evidence" value="ECO:0007669"/>
    <property type="project" value="UniProtKB-EC"/>
</dbReference>
<dbReference type="GO" id="GO:0006529">
    <property type="term" value="P:asparagine biosynthetic process"/>
    <property type="evidence" value="ECO:0007669"/>
    <property type="project" value="UniProtKB-KW"/>
</dbReference>
<evidence type="ECO:0000256" key="4">
    <source>
        <dbReference type="ARBA" id="ARBA00048741"/>
    </source>
</evidence>
<protein>
    <recommendedName>
        <fullName evidence="2">asparagine synthase (glutamine-hydrolyzing)</fullName>
        <ecNumber evidence="2">6.3.5.4</ecNumber>
    </recommendedName>
</protein>
<evidence type="ECO:0000313" key="8">
    <source>
        <dbReference type="Proteomes" id="UP000473574"/>
    </source>
</evidence>
<feature type="domain" description="Glutamine amidotransferase type-2" evidence="6">
    <location>
        <begin position="47"/>
        <end position="146"/>
    </location>
</feature>
<dbReference type="InterPro" id="IPR051786">
    <property type="entry name" value="ASN_synthetase/amidase"/>
</dbReference>
<evidence type="ECO:0000256" key="3">
    <source>
        <dbReference type="ARBA" id="ARBA00022888"/>
    </source>
</evidence>
<dbReference type="EMBL" id="QZCE01000002">
    <property type="protein sequence ID" value="NEZ65793.1"/>
    <property type="molecule type" value="Genomic_DNA"/>
</dbReference>
<dbReference type="Gene3D" id="3.60.20.10">
    <property type="entry name" value="Glutamine Phosphoribosylpyrophosphate, subunit 1, domain 1"/>
    <property type="match status" value="1"/>
</dbReference>
<sequence length="600" mass="67240">MSIVGNYKWHSLENKKEITEENKLSHSFSGTCARLAYQQFREDKTVSISQSESLICIFEGILLKRTKIAARLGLDYSASPAQVLLNLYHSNAGKLYPKQLNGNFLIVIADINTGSFLLIRDRISAKAVYYTRNEYGLFWSTSLPLLLDCPGISRKVSKVGFSGFWNLEFGCPPHTVWHDIKVLPNAHLLCIGHSNDLSINHYAHVPYTPKLNLNRDKVAQQTRKILLEIVADNLAEISGPFAILLTAGIDSNVILACCSELGRKPEAAITFRCPGENDETELAALSAKHFGVHHEIVEFPVSELVDQVNQIVEIWGQPYAHSSVIGIMSMMPIIQKHARYLLTGDGGGEAFLGPGKKYAKQWRQVRYTLSPLTLAARELTNSIYPLFCGNSLYRKLSYLAELLTAKYEVEEWINKRPITRAESRAVIKKKYLDFVDKKLLAEPIIAWKNPTASETESLFTQASPYLWNQGVYTKTCTVAAWHGVTVLSPLTDQRFLDYMASIPLAIKGSTIQKVTLRRAFQDILPIQILNAPKKGFATPLRRLIGQSDIQNLVEGNKIFNSDNMTSIIEAHKNGYVPRTALLFSACIVSSWLEQFNPDFG</sequence>
<dbReference type="PANTHER" id="PTHR43284">
    <property type="entry name" value="ASPARAGINE SYNTHETASE (GLUTAMINE-HYDROLYZING)"/>
    <property type="match status" value="1"/>
</dbReference>
<dbReference type="AlphaFoldDB" id="A0A6M0SCK5"/>
<dbReference type="CDD" id="cd01991">
    <property type="entry name" value="Asn_synthase_B_C"/>
    <property type="match status" value="1"/>
</dbReference>
<evidence type="ECO:0000259" key="6">
    <source>
        <dbReference type="Pfam" id="PF13537"/>
    </source>
</evidence>
<dbReference type="InterPro" id="IPR029055">
    <property type="entry name" value="Ntn_hydrolases_N"/>
</dbReference>
<comment type="catalytic activity">
    <reaction evidence="4">
        <text>L-aspartate + L-glutamine + ATP + H2O = L-asparagine + L-glutamate + AMP + diphosphate + H(+)</text>
        <dbReference type="Rhea" id="RHEA:12228"/>
        <dbReference type="ChEBI" id="CHEBI:15377"/>
        <dbReference type="ChEBI" id="CHEBI:15378"/>
        <dbReference type="ChEBI" id="CHEBI:29985"/>
        <dbReference type="ChEBI" id="CHEBI:29991"/>
        <dbReference type="ChEBI" id="CHEBI:30616"/>
        <dbReference type="ChEBI" id="CHEBI:33019"/>
        <dbReference type="ChEBI" id="CHEBI:58048"/>
        <dbReference type="ChEBI" id="CHEBI:58359"/>
        <dbReference type="ChEBI" id="CHEBI:456215"/>
        <dbReference type="EC" id="6.3.5.4"/>
    </reaction>
</comment>
<evidence type="ECO:0000259" key="5">
    <source>
        <dbReference type="Pfam" id="PF00733"/>
    </source>
</evidence>
<dbReference type="InterPro" id="IPR017932">
    <property type="entry name" value="GATase_2_dom"/>
</dbReference>